<name>A0A368QCS1_SETIT</name>
<gene>
    <name evidence="1" type="ORF">SETIT_3G082000v2</name>
</gene>
<proteinExistence type="predicted"/>
<evidence type="ECO:0000313" key="1">
    <source>
        <dbReference type="EMBL" id="RCV15739.1"/>
    </source>
</evidence>
<reference evidence="1" key="2">
    <citation type="submission" date="2015-07" db="EMBL/GenBank/DDBJ databases">
        <authorList>
            <person name="Noorani M."/>
        </authorList>
    </citation>
    <scope>NUCLEOTIDE SEQUENCE</scope>
    <source>
        <strain evidence="1">Yugu1</strain>
    </source>
</reference>
<dbReference type="EMBL" id="CM003530">
    <property type="protein sequence ID" value="RCV15739.1"/>
    <property type="molecule type" value="Genomic_DNA"/>
</dbReference>
<organism evidence="1">
    <name type="scientific">Setaria italica</name>
    <name type="common">Foxtail millet</name>
    <name type="synonym">Panicum italicum</name>
    <dbReference type="NCBI Taxonomy" id="4555"/>
    <lineage>
        <taxon>Eukaryota</taxon>
        <taxon>Viridiplantae</taxon>
        <taxon>Streptophyta</taxon>
        <taxon>Embryophyta</taxon>
        <taxon>Tracheophyta</taxon>
        <taxon>Spermatophyta</taxon>
        <taxon>Magnoliopsida</taxon>
        <taxon>Liliopsida</taxon>
        <taxon>Poales</taxon>
        <taxon>Poaceae</taxon>
        <taxon>PACMAD clade</taxon>
        <taxon>Panicoideae</taxon>
        <taxon>Panicodae</taxon>
        <taxon>Paniceae</taxon>
        <taxon>Cenchrinae</taxon>
        <taxon>Setaria</taxon>
    </lineage>
</organism>
<accession>A0A368QCS1</accession>
<protein>
    <submittedName>
        <fullName evidence="1">Uncharacterized protein</fullName>
    </submittedName>
</protein>
<sequence>MRMRAPDIFRVLGSHAAAPAAGAAAVAWRPPARPKAASATPLMLARRHHGILSRSIREAFKGKIPSNKRDNPAMEDAEARSRLSATIDDIVASSKGSKMIYRAEGQFNIANGKFWDCSSDSEGCCLGTGKNNGKVRCQNLGAHRREPWGISWNRSWKKFVLHYLLQIPSKVGAVQILNSSRFKIQKHQWLGLQLDPDLSQAPTRAGPDVTLA</sequence>
<dbReference type="AlphaFoldDB" id="A0A368QCS1"/>
<reference evidence="1" key="1">
    <citation type="journal article" date="2012" name="Nat. Biotechnol.">
        <title>Reference genome sequence of the model plant Setaria.</title>
        <authorList>
            <person name="Bennetzen J.L."/>
            <person name="Schmutz J."/>
            <person name="Wang H."/>
            <person name="Percifield R."/>
            <person name="Hawkins J."/>
            <person name="Pontaroli A.C."/>
            <person name="Estep M."/>
            <person name="Feng L."/>
            <person name="Vaughn J.N."/>
            <person name="Grimwood J."/>
            <person name="Jenkins J."/>
            <person name="Barry K."/>
            <person name="Lindquist E."/>
            <person name="Hellsten U."/>
            <person name="Deshpande S."/>
            <person name="Wang X."/>
            <person name="Wu X."/>
            <person name="Mitros T."/>
            <person name="Triplett J."/>
            <person name="Yang X."/>
            <person name="Ye C.Y."/>
            <person name="Mauro-Herrera M."/>
            <person name="Wang L."/>
            <person name="Li P."/>
            <person name="Sharma M."/>
            <person name="Sharma R."/>
            <person name="Ronald P.C."/>
            <person name="Panaud O."/>
            <person name="Kellogg E.A."/>
            <person name="Brutnell T.P."/>
            <person name="Doust A.N."/>
            <person name="Tuskan G.A."/>
            <person name="Rokhsar D."/>
            <person name="Devos K.M."/>
        </authorList>
    </citation>
    <scope>NUCLEOTIDE SEQUENCE [LARGE SCALE GENOMIC DNA]</scope>
    <source>
        <strain evidence="1">Yugu1</strain>
    </source>
</reference>